<evidence type="ECO:0000259" key="2">
    <source>
        <dbReference type="Pfam" id="PF07282"/>
    </source>
</evidence>
<dbReference type="GO" id="GO:0003677">
    <property type="term" value="F:DNA binding"/>
    <property type="evidence" value="ECO:0007669"/>
    <property type="project" value="UniProtKB-KW"/>
</dbReference>
<dbReference type="RefSeq" id="WP_171299138.1">
    <property type="nucleotide sequence ID" value="NZ_CP087101.1"/>
</dbReference>
<protein>
    <submittedName>
        <fullName evidence="3">Transposase</fullName>
    </submittedName>
</protein>
<dbReference type="AlphaFoldDB" id="A0A7Y3T1V1"/>
<keyword evidence="1" id="KW-0238">DNA-binding</keyword>
<dbReference type="Proteomes" id="UP000531659">
    <property type="component" value="Unassembled WGS sequence"/>
</dbReference>
<gene>
    <name evidence="3" type="ORF">HLQ16_22125</name>
</gene>
<organism evidence="3 4">
    <name type="scientific">Clostridium estertheticum</name>
    <dbReference type="NCBI Taxonomy" id="238834"/>
    <lineage>
        <taxon>Bacteria</taxon>
        <taxon>Bacillati</taxon>
        <taxon>Bacillota</taxon>
        <taxon>Clostridia</taxon>
        <taxon>Eubacteriales</taxon>
        <taxon>Clostridiaceae</taxon>
        <taxon>Clostridium</taxon>
    </lineage>
</organism>
<feature type="domain" description="Cas12f1-like TNB" evidence="2">
    <location>
        <begin position="425"/>
        <end position="487"/>
    </location>
</feature>
<dbReference type="EMBL" id="JABEYB010000027">
    <property type="protein sequence ID" value="NNU78592.1"/>
    <property type="molecule type" value="Genomic_DNA"/>
</dbReference>
<accession>A0A7Y3T1V1</accession>
<proteinExistence type="predicted"/>
<reference evidence="3 4" key="1">
    <citation type="submission" date="2020-05" db="EMBL/GenBank/DDBJ databases">
        <title>Complete genome of Clostridium estertheticum subspecies estertheticum, isolated from Vacuum packed lamb meat from New Zealand imported to Switzerland.</title>
        <authorList>
            <person name="Wambui J."/>
            <person name="Stevens M.J.A."/>
            <person name="Stephan R."/>
        </authorList>
    </citation>
    <scope>NUCLEOTIDE SEQUENCE [LARGE SCALE GENOMIC DNA]</scope>
    <source>
        <strain evidence="3 4">CEST001</strain>
    </source>
</reference>
<evidence type="ECO:0000256" key="1">
    <source>
        <dbReference type="ARBA" id="ARBA00023125"/>
    </source>
</evidence>
<dbReference type="InterPro" id="IPR010095">
    <property type="entry name" value="Cas12f1-like_TNB"/>
</dbReference>
<name>A0A7Y3T1V1_9CLOT</name>
<dbReference type="Pfam" id="PF07282">
    <property type="entry name" value="Cas12f1-like_TNB"/>
    <property type="match status" value="1"/>
</dbReference>
<evidence type="ECO:0000313" key="3">
    <source>
        <dbReference type="EMBL" id="NNU78592.1"/>
    </source>
</evidence>
<comment type="caution">
    <text evidence="3">The sequence shown here is derived from an EMBL/GenBank/DDBJ whole genome shotgun (WGS) entry which is preliminary data.</text>
</comment>
<sequence length="533" mass="62101">MSKEIKSVFLYGYPAKDKLEELQKLQNIYTKQINIFIEDLAYNKEYYIDILNNKKKYSNIRSYEKLYRNKIIGSAYSQNCIDRAVTELHSHFIKIRNAMYGESINDKTNLMFVSSLALFSQCLLNKTIEDCVALIEKLELVELSNKKIDTYKVEFYKSILNTLKTTDRIILSESMLDVKQCFFDELNSRKIPYVINNTVQLDARLFNIVKSNNNISEPYVIQVKGLKIGHRISVPINTSSNSLRRMNQYKTYSPNIKVINNKIMVLLPFKKKVELSKITEYKGVDVGITTLLSVSDGRLIGSFSEMQTKYDSELLPKLKYRSNLRNLMRKYRKLIKSKDITEDKKGILRLKICHINTMLQKRGTLDGLRRGYNSKTKELVNKAVNEYVKNTSINTLTIVEDINLIINDDIAYKNRKFSNWCRGLLLRKLEETLSWSGKQLAKVDPAYTSQLCPRCSLISKNNRHGKRFKCIGCGHENDADVNAAENIKNRYFNEDIRSICETYEYNRNLRHKAIKEYYKIINNNFNISIVINC</sequence>
<evidence type="ECO:0000313" key="4">
    <source>
        <dbReference type="Proteomes" id="UP000531659"/>
    </source>
</evidence>